<dbReference type="AlphaFoldDB" id="A0A0M0F791"/>
<sequence>MGGRPEEDDVLDPSETDGQPAVRRDVRPHGHGA</sequence>
<reference evidence="2 3" key="1">
    <citation type="journal article" date="2015" name="Sci. Rep.">
        <title>Functional and structural properties of a novel cellulosome-like multienzyme complex: efficient glycoside hydrolysis of water-insoluble 7-xylosyl-10-deacetylpaclitaxel.</title>
        <authorList>
            <person name="Dou T.Y."/>
            <person name="Luan H.W."/>
            <person name="Ge G.B."/>
            <person name="Dong M.M."/>
            <person name="Zou H.F."/>
            <person name="He Y.Q."/>
            <person name="Cui P."/>
            <person name="Wang J.Y."/>
            <person name="Hao D.C."/>
            <person name="Yang S.L."/>
            <person name="Yang L."/>
        </authorList>
    </citation>
    <scope>NUCLEOTIDE SEQUENCE [LARGE SCALE GENOMIC DNA]</scope>
    <source>
        <strain evidence="2 3">F16</strain>
    </source>
</reference>
<protein>
    <submittedName>
        <fullName evidence="2">Uncharacterized protein</fullName>
    </submittedName>
</protein>
<accession>A0A0M0F791</accession>
<dbReference type="EMBL" id="ATNL01000008">
    <property type="protein sequence ID" value="KON73348.1"/>
    <property type="molecule type" value="Genomic_DNA"/>
</dbReference>
<organism evidence="2 3">
    <name type="scientific">Cellulosimicrobium cellulans F16</name>
    <dbReference type="NCBI Taxonomy" id="1350482"/>
    <lineage>
        <taxon>Bacteria</taxon>
        <taxon>Bacillati</taxon>
        <taxon>Actinomycetota</taxon>
        <taxon>Actinomycetes</taxon>
        <taxon>Micrococcales</taxon>
        <taxon>Promicromonosporaceae</taxon>
        <taxon>Cellulosimicrobium</taxon>
    </lineage>
</organism>
<feature type="compositionally biased region" description="Basic and acidic residues" evidence="1">
    <location>
        <begin position="22"/>
        <end position="33"/>
    </location>
</feature>
<dbReference type="Proteomes" id="UP000037387">
    <property type="component" value="Unassembled WGS sequence"/>
</dbReference>
<proteinExistence type="predicted"/>
<evidence type="ECO:0000256" key="1">
    <source>
        <dbReference type="SAM" id="MobiDB-lite"/>
    </source>
</evidence>
<name>A0A0M0F791_CELCE</name>
<gene>
    <name evidence="2" type="ORF">M768_10430</name>
</gene>
<keyword evidence="3" id="KW-1185">Reference proteome</keyword>
<feature type="region of interest" description="Disordered" evidence="1">
    <location>
        <begin position="1"/>
        <end position="33"/>
    </location>
</feature>
<evidence type="ECO:0000313" key="3">
    <source>
        <dbReference type="Proteomes" id="UP000037387"/>
    </source>
</evidence>
<evidence type="ECO:0000313" key="2">
    <source>
        <dbReference type="EMBL" id="KON73348.1"/>
    </source>
</evidence>
<feature type="compositionally biased region" description="Acidic residues" evidence="1">
    <location>
        <begin position="1"/>
        <end position="15"/>
    </location>
</feature>
<comment type="caution">
    <text evidence="2">The sequence shown here is derived from an EMBL/GenBank/DDBJ whole genome shotgun (WGS) entry which is preliminary data.</text>
</comment>
<dbReference type="PATRIC" id="fig|1350482.3.peg.2098"/>